<feature type="modified residue" description="4-aspartylphosphate" evidence="3">
    <location>
        <position position="64"/>
    </location>
</feature>
<proteinExistence type="predicted"/>
<keyword evidence="7" id="KW-1185">Reference proteome</keyword>
<dbReference type="PANTHER" id="PTHR43214:SF43">
    <property type="entry name" value="TWO-COMPONENT RESPONSE REGULATOR"/>
    <property type="match status" value="1"/>
</dbReference>
<feature type="domain" description="Response regulatory" evidence="5">
    <location>
        <begin position="11"/>
        <end position="129"/>
    </location>
</feature>
<sequence length="220" mass="24989">MELQKNSDLVTVGVVDDQQLFLRSICTLINSFSQFKVPMDALSGQEMYKKLGTCEQAPDIMLLDVNMADMDGMQTAKMLANKYPAMKLVALSTKDDDVSIIGMIRAGCCAYLVKDIHPDELEIALTEIYENGYYNNDAVNLEHRRKIALHYLEKQPKFTNRELEFLRFACSDLTYKQIAGEMCLSERTIDGYRDSLFEKMKVQSRVGMVLEALRTGLISL</sequence>
<dbReference type="InterPro" id="IPR039420">
    <property type="entry name" value="WalR-like"/>
</dbReference>
<dbReference type="SMART" id="SM00448">
    <property type="entry name" value="REC"/>
    <property type="match status" value="1"/>
</dbReference>
<dbReference type="PROSITE" id="PS00622">
    <property type="entry name" value="HTH_LUXR_1"/>
    <property type="match status" value="1"/>
</dbReference>
<evidence type="ECO:0000259" key="4">
    <source>
        <dbReference type="PROSITE" id="PS50043"/>
    </source>
</evidence>
<dbReference type="InterPro" id="IPR001789">
    <property type="entry name" value="Sig_transdc_resp-reg_receiver"/>
</dbReference>
<feature type="domain" description="HTH luxR-type" evidence="4">
    <location>
        <begin position="151"/>
        <end position="216"/>
    </location>
</feature>
<dbReference type="InterPro" id="IPR016032">
    <property type="entry name" value="Sig_transdc_resp-reg_C-effctor"/>
</dbReference>
<dbReference type="GO" id="GO:0000160">
    <property type="term" value="P:phosphorelay signal transduction system"/>
    <property type="evidence" value="ECO:0007669"/>
    <property type="project" value="InterPro"/>
</dbReference>
<evidence type="ECO:0000259" key="5">
    <source>
        <dbReference type="PROSITE" id="PS50110"/>
    </source>
</evidence>
<protein>
    <submittedName>
        <fullName evidence="6">DNA-binding response regulator</fullName>
    </submittedName>
</protein>
<evidence type="ECO:0000256" key="3">
    <source>
        <dbReference type="PROSITE-ProRule" id="PRU00169"/>
    </source>
</evidence>
<dbReference type="InterPro" id="IPR058245">
    <property type="entry name" value="NreC/VraR/RcsB-like_REC"/>
</dbReference>
<dbReference type="OrthoDB" id="9797341at2"/>
<dbReference type="RefSeq" id="WP_081155466.1">
    <property type="nucleotide sequence ID" value="NZ_LVYD01000102.1"/>
</dbReference>
<evidence type="ECO:0000313" key="7">
    <source>
        <dbReference type="Proteomes" id="UP000192796"/>
    </source>
</evidence>
<dbReference type="CDD" id="cd17535">
    <property type="entry name" value="REC_NarL-like"/>
    <property type="match status" value="1"/>
</dbReference>
<dbReference type="Gene3D" id="3.40.50.2300">
    <property type="match status" value="1"/>
</dbReference>
<dbReference type="EMBL" id="LVYD01000102">
    <property type="protein sequence ID" value="OQP58319.1"/>
    <property type="molecule type" value="Genomic_DNA"/>
</dbReference>
<name>A0A1V9FIY0_9BACT</name>
<dbReference type="PANTHER" id="PTHR43214">
    <property type="entry name" value="TWO-COMPONENT RESPONSE REGULATOR"/>
    <property type="match status" value="1"/>
</dbReference>
<gene>
    <name evidence="6" type="ORF">A3860_08080</name>
</gene>
<dbReference type="Pfam" id="PF00072">
    <property type="entry name" value="Response_reg"/>
    <property type="match status" value="1"/>
</dbReference>
<comment type="caution">
    <text evidence="6">The sequence shown here is derived from an EMBL/GenBank/DDBJ whole genome shotgun (WGS) entry which is preliminary data.</text>
</comment>
<dbReference type="InterPro" id="IPR011006">
    <property type="entry name" value="CheY-like_superfamily"/>
</dbReference>
<evidence type="ECO:0000256" key="1">
    <source>
        <dbReference type="ARBA" id="ARBA00022553"/>
    </source>
</evidence>
<dbReference type="SUPFAM" id="SSF46894">
    <property type="entry name" value="C-terminal effector domain of the bipartite response regulators"/>
    <property type="match status" value="1"/>
</dbReference>
<dbReference type="GO" id="GO:0003677">
    <property type="term" value="F:DNA binding"/>
    <property type="evidence" value="ECO:0007669"/>
    <property type="project" value="UniProtKB-KW"/>
</dbReference>
<dbReference type="CDD" id="cd06170">
    <property type="entry name" value="LuxR_C_like"/>
    <property type="match status" value="1"/>
</dbReference>
<dbReference type="SMART" id="SM00421">
    <property type="entry name" value="HTH_LUXR"/>
    <property type="match status" value="1"/>
</dbReference>
<dbReference type="AlphaFoldDB" id="A0A1V9FIY0"/>
<dbReference type="Proteomes" id="UP000192796">
    <property type="component" value="Unassembled WGS sequence"/>
</dbReference>
<evidence type="ECO:0000313" key="6">
    <source>
        <dbReference type="EMBL" id="OQP58319.1"/>
    </source>
</evidence>
<dbReference type="Pfam" id="PF00196">
    <property type="entry name" value="GerE"/>
    <property type="match status" value="1"/>
</dbReference>
<dbReference type="SUPFAM" id="SSF52172">
    <property type="entry name" value="CheY-like"/>
    <property type="match status" value="1"/>
</dbReference>
<keyword evidence="1 3" id="KW-0597">Phosphoprotein</keyword>
<dbReference type="STRING" id="1703345.A3860_08080"/>
<dbReference type="PROSITE" id="PS50043">
    <property type="entry name" value="HTH_LUXR_2"/>
    <property type="match status" value="1"/>
</dbReference>
<dbReference type="GO" id="GO:0006355">
    <property type="term" value="P:regulation of DNA-templated transcription"/>
    <property type="evidence" value="ECO:0007669"/>
    <property type="project" value="InterPro"/>
</dbReference>
<evidence type="ECO:0000256" key="2">
    <source>
        <dbReference type="ARBA" id="ARBA00023125"/>
    </source>
</evidence>
<organism evidence="6 7">
    <name type="scientific">Niastella vici</name>
    <dbReference type="NCBI Taxonomy" id="1703345"/>
    <lineage>
        <taxon>Bacteria</taxon>
        <taxon>Pseudomonadati</taxon>
        <taxon>Bacteroidota</taxon>
        <taxon>Chitinophagia</taxon>
        <taxon>Chitinophagales</taxon>
        <taxon>Chitinophagaceae</taxon>
        <taxon>Niastella</taxon>
    </lineage>
</organism>
<dbReference type="PROSITE" id="PS50110">
    <property type="entry name" value="RESPONSE_REGULATORY"/>
    <property type="match status" value="1"/>
</dbReference>
<accession>A0A1V9FIY0</accession>
<reference evidence="6 7" key="1">
    <citation type="submission" date="2016-03" db="EMBL/GenBank/DDBJ databases">
        <title>Niastella vici sp. nov., isolated from farmland soil.</title>
        <authorList>
            <person name="Chen L."/>
            <person name="Wang D."/>
            <person name="Yang S."/>
            <person name="Wang G."/>
        </authorList>
    </citation>
    <scope>NUCLEOTIDE SEQUENCE [LARGE SCALE GENOMIC DNA]</scope>
    <source>
        <strain evidence="6 7">DJ57</strain>
    </source>
</reference>
<keyword evidence="2 6" id="KW-0238">DNA-binding</keyword>
<dbReference type="InterPro" id="IPR000792">
    <property type="entry name" value="Tscrpt_reg_LuxR_C"/>
</dbReference>